<organism evidence="4 5">
    <name type="scientific">Gottschalkia purinilytica</name>
    <name type="common">Clostridium purinilyticum</name>
    <dbReference type="NCBI Taxonomy" id="1503"/>
    <lineage>
        <taxon>Bacteria</taxon>
        <taxon>Bacillati</taxon>
        <taxon>Bacillota</taxon>
        <taxon>Tissierellia</taxon>
        <taxon>Tissierellales</taxon>
        <taxon>Gottschalkiaceae</taxon>
        <taxon>Gottschalkia</taxon>
    </lineage>
</organism>
<dbReference type="SUPFAM" id="SSF53850">
    <property type="entry name" value="Periplasmic binding protein-like II"/>
    <property type="match status" value="1"/>
</dbReference>
<reference evidence="5" key="1">
    <citation type="submission" date="2015-07" db="EMBL/GenBank/DDBJ databases">
        <title>Draft genome sequence of the purine-degrading Gottschalkia purinilyticum DSM 1384 (formerly Clostridium purinilyticum).</title>
        <authorList>
            <person name="Poehlein A."/>
            <person name="Schiel-Bengelsdorf B."/>
            <person name="Bengelsdorf F.R."/>
            <person name="Daniel R."/>
            <person name="Duerre P."/>
        </authorList>
    </citation>
    <scope>NUCLEOTIDE SEQUENCE [LARGE SCALE GENOMIC DNA]</scope>
    <source>
        <strain evidence="5">DSM 1384</strain>
    </source>
</reference>
<dbReference type="Gene3D" id="3.40.190.10">
    <property type="entry name" value="Periplasmic binding protein-like II"/>
    <property type="match status" value="2"/>
</dbReference>
<evidence type="ECO:0000313" key="4">
    <source>
        <dbReference type="EMBL" id="KNF07529.1"/>
    </source>
</evidence>
<dbReference type="Proteomes" id="UP000037267">
    <property type="component" value="Unassembled WGS sequence"/>
</dbReference>
<protein>
    <submittedName>
        <fullName evidence="4">Amino acid ABC transporter substrate-binding protein, PAAT family</fullName>
    </submittedName>
</protein>
<evidence type="ECO:0000259" key="3">
    <source>
        <dbReference type="SMART" id="SM00062"/>
    </source>
</evidence>
<dbReference type="RefSeq" id="WP_050356116.1">
    <property type="nucleotide sequence ID" value="NZ_LGSS01000015.1"/>
</dbReference>
<gene>
    <name evidence="4" type="ORF">CLPU_15c00230</name>
</gene>
<evidence type="ECO:0000313" key="5">
    <source>
        <dbReference type="Proteomes" id="UP000037267"/>
    </source>
</evidence>
<keyword evidence="5" id="KW-1185">Reference proteome</keyword>
<keyword evidence="1 2" id="KW-0732">Signal</keyword>
<dbReference type="PROSITE" id="PS51257">
    <property type="entry name" value="PROKAR_LIPOPROTEIN"/>
    <property type="match status" value="1"/>
</dbReference>
<feature type="signal peptide" evidence="2">
    <location>
        <begin position="1"/>
        <end position="21"/>
    </location>
</feature>
<dbReference type="InterPro" id="IPR001638">
    <property type="entry name" value="Solute-binding_3/MltF_N"/>
</dbReference>
<dbReference type="Pfam" id="PF00497">
    <property type="entry name" value="SBP_bac_3"/>
    <property type="match status" value="1"/>
</dbReference>
<dbReference type="SMART" id="SM00062">
    <property type="entry name" value="PBPb"/>
    <property type="match status" value="1"/>
</dbReference>
<dbReference type="EMBL" id="LGSS01000015">
    <property type="protein sequence ID" value="KNF07529.1"/>
    <property type="molecule type" value="Genomic_DNA"/>
</dbReference>
<evidence type="ECO:0000256" key="1">
    <source>
        <dbReference type="ARBA" id="ARBA00022729"/>
    </source>
</evidence>
<dbReference type="PANTHER" id="PTHR35936:SF34">
    <property type="entry name" value="ABC TRANSPORTER EXTRACELLULAR-BINDING PROTEIN YCKB-RELATED"/>
    <property type="match status" value="1"/>
</dbReference>
<dbReference type="STRING" id="1503.CLPU_15c00230"/>
<sequence length="277" mass="30701">MKKLMYALLLALLSITFIACSNNTQNTSSKNEGSKETTNKDISWEKIKEKGELVVGMCPEYPPFSSRNDKNEIEGFDADFAKSLGQALGVKVTLKDTAWEGLIAGLNKGDHDLVISCISPEEATSASENVNMSDKYYDLSEIIVVRNDNKDIKSKEDLKDKKIGVQANSTSEVAADSLKDKGIKVKEVKKYNRNSETFMELKNGRIDAVVVGYAYAVTQVKGNKDLKVINDPIKSVEIVTVMQKGADELTNKINEGIKKVKENGAYDKAFKKWLELN</sequence>
<accession>A0A0L0W7M6</accession>
<feature type="chain" id="PRO_5039727619" evidence="2">
    <location>
        <begin position="22"/>
        <end position="277"/>
    </location>
</feature>
<dbReference type="AlphaFoldDB" id="A0A0L0W7M6"/>
<feature type="domain" description="Solute-binding protein family 3/N-terminal" evidence="3">
    <location>
        <begin position="52"/>
        <end position="277"/>
    </location>
</feature>
<comment type="caution">
    <text evidence="4">The sequence shown here is derived from an EMBL/GenBank/DDBJ whole genome shotgun (WGS) entry which is preliminary data.</text>
</comment>
<evidence type="ECO:0000256" key="2">
    <source>
        <dbReference type="SAM" id="SignalP"/>
    </source>
</evidence>
<proteinExistence type="predicted"/>
<dbReference type="PANTHER" id="PTHR35936">
    <property type="entry name" value="MEMBRANE-BOUND LYTIC MUREIN TRANSGLYCOSYLASE F"/>
    <property type="match status" value="1"/>
</dbReference>
<name>A0A0L0W7M6_GOTPU</name>